<protein>
    <submittedName>
        <fullName evidence="2">Uncharacterized protein</fullName>
    </submittedName>
</protein>
<dbReference type="EMBL" id="JAJGAK010000001">
    <property type="protein sequence ID" value="MCC8361794.1"/>
    <property type="molecule type" value="Genomic_DNA"/>
</dbReference>
<dbReference type="RefSeq" id="WP_230525443.1">
    <property type="nucleotide sequence ID" value="NZ_JAJGAK010000001.1"/>
</dbReference>
<keyword evidence="1" id="KW-0472">Membrane</keyword>
<sequence length="89" mass="9452">MSTEQRTRLALLPLLPIALIVLATLGFFAIYESVAHGAGPAWLMVAVVAFLVGMPLLVLGLAVAGAVQRHDLVRSFIPYSGEKIPRAGQ</sequence>
<organism evidence="2 3">
    <name type="scientific">Noviluteimonas lactosilytica</name>
    <dbReference type="NCBI Taxonomy" id="2888523"/>
    <lineage>
        <taxon>Bacteria</taxon>
        <taxon>Pseudomonadati</taxon>
        <taxon>Pseudomonadota</taxon>
        <taxon>Gammaproteobacteria</taxon>
        <taxon>Lysobacterales</taxon>
        <taxon>Lysobacteraceae</taxon>
        <taxon>Noviluteimonas</taxon>
    </lineage>
</organism>
<keyword evidence="1" id="KW-0812">Transmembrane</keyword>
<comment type="caution">
    <text evidence="2">The sequence shown here is derived from an EMBL/GenBank/DDBJ whole genome shotgun (WGS) entry which is preliminary data.</text>
</comment>
<name>A0ABS8JE02_9GAMM</name>
<dbReference type="Proteomes" id="UP001165293">
    <property type="component" value="Unassembled WGS sequence"/>
</dbReference>
<keyword evidence="1" id="KW-1133">Transmembrane helix</keyword>
<gene>
    <name evidence="2" type="ORF">LK996_01685</name>
</gene>
<proteinExistence type="predicted"/>
<reference evidence="2" key="1">
    <citation type="submission" date="2021-10" db="EMBL/GenBank/DDBJ databases">
        <authorList>
            <person name="Lyu M."/>
            <person name="Wang X."/>
            <person name="Meng X."/>
            <person name="Xu K."/>
        </authorList>
    </citation>
    <scope>NUCLEOTIDE SEQUENCE</scope>
    <source>
        <strain evidence="2">A6</strain>
    </source>
</reference>
<feature type="transmembrane region" description="Helical" evidence="1">
    <location>
        <begin position="42"/>
        <end position="67"/>
    </location>
</feature>
<evidence type="ECO:0000256" key="1">
    <source>
        <dbReference type="SAM" id="Phobius"/>
    </source>
</evidence>
<accession>A0ABS8JE02</accession>
<evidence type="ECO:0000313" key="2">
    <source>
        <dbReference type="EMBL" id="MCC8361794.1"/>
    </source>
</evidence>
<feature type="transmembrane region" description="Helical" evidence="1">
    <location>
        <begin position="9"/>
        <end position="30"/>
    </location>
</feature>
<keyword evidence="3" id="KW-1185">Reference proteome</keyword>
<evidence type="ECO:0000313" key="3">
    <source>
        <dbReference type="Proteomes" id="UP001165293"/>
    </source>
</evidence>